<protein>
    <submittedName>
        <fullName evidence="2 3">Uncharacterized protein</fullName>
    </submittedName>
</protein>
<evidence type="ECO:0000313" key="2">
    <source>
        <dbReference type="EMBL" id="OAV85425.1"/>
    </source>
</evidence>
<evidence type="ECO:0000313" key="3">
    <source>
        <dbReference type="EnsemblFungi" id="PTTG_30531-t43_1-p1"/>
    </source>
</evidence>
<reference evidence="2" key="2">
    <citation type="submission" date="2016-05" db="EMBL/GenBank/DDBJ databases">
        <title>Comparative analysis highlights variable genome content of wheat rusts and divergence of the mating loci.</title>
        <authorList>
            <person name="Cuomo C.A."/>
            <person name="Bakkeren G."/>
            <person name="Szabo L."/>
            <person name="Khalil H."/>
            <person name="Joly D."/>
            <person name="Goldberg J."/>
            <person name="Young S."/>
            <person name="Zeng Q."/>
            <person name="Fellers J."/>
        </authorList>
    </citation>
    <scope>NUCLEOTIDE SEQUENCE [LARGE SCALE GENOMIC DNA]</scope>
    <source>
        <strain evidence="2">1-1 BBBD Race 1</strain>
    </source>
</reference>
<reference evidence="3 4" key="3">
    <citation type="journal article" date="2017" name="G3 (Bethesda)">
        <title>Comparative analysis highlights variable genome content of wheat rusts and divergence of the mating loci.</title>
        <authorList>
            <person name="Cuomo C.A."/>
            <person name="Bakkeren G."/>
            <person name="Khalil H.B."/>
            <person name="Panwar V."/>
            <person name="Joly D."/>
            <person name="Linning R."/>
            <person name="Sakthikumar S."/>
            <person name="Song X."/>
            <person name="Adiconis X."/>
            <person name="Fan L."/>
            <person name="Goldberg J.M."/>
            <person name="Levin J.Z."/>
            <person name="Young S."/>
            <person name="Zeng Q."/>
            <person name="Anikster Y."/>
            <person name="Bruce M."/>
            <person name="Wang M."/>
            <person name="Yin C."/>
            <person name="McCallum B."/>
            <person name="Szabo L.J."/>
            <person name="Hulbert S."/>
            <person name="Chen X."/>
            <person name="Fellers J.P."/>
        </authorList>
    </citation>
    <scope>NUCLEOTIDE SEQUENCE</scope>
    <source>
        <strain evidence="3">isolate 1-1 / race 1 (BBBD)</strain>
        <strain evidence="4">Isolate 1-1 / race 1 (BBBD)</strain>
    </source>
</reference>
<feature type="compositionally biased region" description="Polar residues" evidence="1">
    <location>
        <begin position="39"/>
        <end position="48"/>
    </location>
</feature>
<sequence>SLDTKGLSLCASVARSADLRLDLDLRSSVLIAAAQSEYLRSSASSNDSVEIPSSPLSPLSSSSDSSPSEPGPSPQYSLPDHEEDAQDANDNKSPRSECTLEHQIFGGNSPVYLPMMATNEGSVGSDEGIPLSHMLYLLGNESGVEDTNEEMSEDQGSILMDIDANHRPPPVEDIPVAPDAPRMQFRPETFRSHPMHQGCNFALNLRCLCSTRSMRSGMHSTVSVRFLLDFSRHSRSVIQTSRRSTKSITLLRSQGTGFGYSMDT</sequence>
<gene>
    <name evidence="2" type="ORF">PTTG_30531</name>
</gene>
<dbReference type="VEuPathDB" id="FungiDB:PTTG_30531"/>
<feature type="non-terminal residue" evidence="2">
    <location>
        <position position="264"/>
    </location>
</feature>
<feature type="non-terminal residue" evidence="2">
    <location>
        <position position="1"/>
    </location>
</feature>
<dbReference type="AlphaFoldDB" id="A0A180FYD8"/>
<feature type="region of interest" description="Disordered" evidence="1">
    <location>
        <begin position="39"/>
        <end position="96"/>
    </location>
</feature>
<accession>A0A180FYD8</accession>
<proteinExistence type="predicted"/>
<name>A0A180FYD8_PUCT1</name>
<keyword evidence="4" id="KW-1185">Reference proteome</keyword>
<reference evidence="3" key="4">
    <citation type="submission" date="2025-05" db="UniProtKB">
        <authorList>
            <consortium name="EnsemblFungi"/>
        </authorList>
    </citation>
    <scope>IDENTIFICATION</scope>
    <source>
        <strain evidence="3">isolate 1-1 / race 1 (BBBD)</strain>
    </source>
</reference>
<evidence type="ECO:0000313" key="4">
    <source>
        <dbReference type="Proteomes" id="UP000005240"/>
    </source>
</evidence>
<evidence type="ECO:0000256" key="1">
    <source>
        <dbReference type="SAM" id="MobiDB-lite"/>
    </source>
</evidence>
<reference evidence="2" key="1">
    <citation type="submission" date="2009-11" db="EMBL/GenBank/DDBJ databases">
        <authorList>
            <consortium name="The Broad Institute Genome Sequencing Platform"/>
            <person name="Ward D."/>
            <person name="Feldgarden M."/>
            <person name="Earl A."/>
            <person name="Young S.K."/>
            <person name="Zeng Q."/>
            <person name="Koehrsen M."/>
            <person name="Alvarado L."/>
            <person name="Berlin A."/>
            <person name="Bochicchio J."/>
            <person name="Borenstein D."/>
            <person name="Chapman S.B."/>
            <person name="Chen Z."/>
            <person name="Engels R."/>
            <person name="Freedman E."/>
            <person name="Gellesch M."/>
            <person name="Goldberg J."/>
            <person name="Griggs A."/>
            <person name="Gujja S."/>
            <person name="Heilman E."/>
            <person name="Heiman D."/>
            <person name="Hepburn T."/>
            <person name="Howarth C."/>
            <person name="Jen D."/>
            <person name="Larson L."/>
            <person name="Lewis B."/>
            <person name="Mehta T."/>
            <person name="Park D."/>
            <person name="Pearson M."/>
            <person name="Roberts A."/>
            <person name="Saif S."/>
            <person name="Shea T."/>
            <person name="Shenoy N."/>
            <person name="Sisk P."/>
            <person name="Stolte C."/>
            <person name="Sykes S."/>
            <person name="Thomson T."/>
            <person name="Walk T."/>
            <person name="White J."/>
            <person name="Yandava C."/>
            <person name="Izard J."/>
            <person name="Baranova O.V."/>
            <person name="Blanton J.M."/>
            <person name="Tanner A.C."/>
            <person name="Dewhirst F.E."/>
            <person name="Haas B."/>
            <person name="Nusbaum C."/>
            <person name="Birren B."/>
        </authorList>
    </citation>
    <scope>NUCLEOTIDE SEQUENCE [LARGE SCALE GENOMIC DNA]</scope>
    <source>
        <strain evidence="2">1-1 BBBD Race 1</strain>
    </source>
</reference>
<dbReference type="Proteomes" id="UP000005240">
    <property type="component" value="Unassembled WGS sequence"/>
</dbReference>
<feature type="compositionally biased region" description="Low complexity" evidence="1">
    <location>
        <begin position="52"/>
        <end position="68"/>
    </location>
</feature>
<dbReference type="EnsemblFungi" id="PTTG_30531-t43_1">
    <property type="protein sequence ID" value="PTTG_30531-t43_1-p1"/>
    <property type="gene ID" value="PTTG_30531"/>
</dbReference>
<organism evidence="2">
    <name type="scientific">Puccinia triticina (isolate 1-1 / race 1 (BBBD))</name>
    <name type="common">Brown leaf rust fungus</name>
    <dbReference type="NCBI Taxonomy" id="630390"/>
    <lineage>
        <taxon>Eukaryota</taxon>
        <taxon>Fungi</taxon>
        <taxon>Dikarya</taxon>
        <taxon>Basidiomycota</taxon>
        <taxon>Pucciniomycotina</taxon>
        <taxon>Pucciniomycetes</taxon>
        <taxon>Pucciniales</taxon>
        <taxon>Pucciniaceae</taxon>
        <taxon>Puccinia</taxon>
    </lineage>
</organism>
<dbReference type="EMBL" id="ADAS02004362">
    <property type="protein sequence ID" value="OAV85425.1"/>
    <property type="molecule type" value="Genomic_DNA"/>
</dbReference>